<dbReference type="PROSITE" id="PS51354">
    <property type="entry name" value="GLUTAREDOXIN_2"/>
    <property type="match status" value="1"/>
</dbReference>
<sequence length="307" mass="32905">MSLDPTLRTRIDTLLSDNRVVLFMKGHPGAPQCGFSAKAAGALNSLGVHYAHVDVLADPEIREGIKAYGDWPTIPQLYIGGELVGGSDIIEQMANSGELHGALGLPPPDRTPPAIEITPAAVQMLRKAVTDAGGDVVVRVDIDPQFRTRLHLAQPDANAVTAEAEGIRVQFDLAGARRAEGLRIDWADDTRGRGLVIENPNAPQPVKGMTPAEAIERLKAGTLKLVDVRPAEERAIASVPQQVLTFDNGLEAIEALPKDTALAFLCHHGGRSTQAAEHFRQLGFRQVYNVTGGIDAWANVDSAIARY</sequence>
<keyword evidence="2" id="KW-0479">Metal-binding</keyword>
<dbReference type="EMBL" id="AP024545">
    <property type="protein sequence ID" value="BCT92445.1"/>
    <property type="molecule type" value="Genomic_DNA"/>
</dbReference>
<proteinExistence type="predicted"/>
<dbReference type="PANTHER" id="PTHR10293">
    <property type="entry name" value="GLUTAREDOXIN FAMILY MEMBER"/>
    <property type="match status" value="1"/>
</dbReference>
<dbReference type="SUPFAM" id="SSF89360">
    <property type="entry name" value="HesB-like domain"/>
    <property type="match status" value="1"/>
</dbReference>
<evidence type="ECO:0000256" key="1">
    <source>
        <dbReference type="ARBA" id="ARBA00022714"/>
    </source>
</evidence>
<evidence type="ECO:0000256" key="3">
    <source>
        <dbReference type="ARBA" id="ARBA00023004"/>
    </source>
</evidence>
<dbReference type="InterPro" id="IPR036873">
    <property type="entry name" value="Rhodanese-like_dom_sf"/>
</dbReference>
<dbReference type="InterPro" id="IPR033658">
    <property type="entry name" value="GRX_PICOT-like"/>
</dbReference>
<dbReference type="CDD" id="cd00158">
    <property type="entry name" value="RHOD"/>
    <property type="match status" value="1"/>
</dbReference>
<evidence type="ECO:0000256" key="4">
    <source>
        <dbReference type="ARBA" id="ARBA00023014"/>
    </source>
</evidence>
<dbReference type="Gene3D" id="3.40.250.10">
    <property type="entry name" value="Rhodanese-like domain"/>
    <property type="match status" value="1"/>
</dbReference>
<evidence type="ECO:0000259" key="6">
    <source>
        <dbReference type="PROSITE" id="PS50206"/>
    </source>
</evidence>
<name>A0ABM7Q575_9GAMM</name>
<accession>A0ABM7Q575</accession>
<protein>
    <submittedName>
        <fullName evidence="7">Glutaredoxin-like protein</fullName>
    </submittedName>
</protein>
<keyword evidence="3" id="KW-0408">Iron</keyword>
<evidence type="ECO:0000256" key="5">
    <source>
        <dbReference type="ARBA" id="ARBA00023284"/>
    </source>
</evidence>
<dbReference type="InterPro" id="IPR001763">
    <property type="entry name" value="Rhodanese-like_dom"/>
</dbReference>
<dbReference type="Gene3D" id="2.60.300.12">
    <property type="entry name" value="HesB-like domain"/>
    <property type="match status" value="1"/>
</dbReference>
<dbReference type="Gene3D" id="3.40.30.10">
    <property type="entry name" value="Glutaredoxin"/>
    <property type="match status" value="1"/>
</dbReference>
<keyword evidence="8" id="KW-1185">Reference proteome</keyword>
<dbReference type="InterPro" id="IPR035903">
    <property type="entry name" value="HesB-like_dom_sf"/>
</dbReference>
<keyword evidence="4" id="KW-0411">Iron-sulfur</keyword>
<reference evidence="7 8" key="1">
    <citation type="submission" date="2021-03" db="EMBL/GenBank/DDBJ databases">
        <title>Complete Genome Sequences of Two Lysobacter Strains Isolated from Sea Water (Lysobacter caseinilyticus) and Soil (Lysobacter helvus) in South Korea.</title>
        <authorList>
            <person name="Watanabe Y."/>
            <person name="Arakawa K."/>
        </authorList>
    </citation>
    <scope>NUCLEOTIDE SEQUENCE [LARGE SCALE GENOMIC DNA]</scope>
    <source>
        <strain evidence="7 8">KVB24</strain>
    </source>
</reference>
<evidence type="ECO:0000313" key="8">
    <source>
        <dbReference type="Proteomes" id="UP000681317"/>
    </source>
</evidence>
<feature type="domain" description="Rhodanese" evidence="6">
    <location>
        <begin position="219"/>
        <end position="306"/>
    </location>
</feature>
<evidence type="ECO:0000256" key="2">
    <source>
        <dbReference type="ARBA" id="ARBA00022723"/>
    </source>
</evidence>
<dbReference type="SMART" id="SM00450">
    <property type="entry name" value="RHOD"/>
    <property type="match status" value="1"/>
</dbReference>
<dbReference type="PROSITE" id="PS50206">
    <property type="entry name" value="RHODANESE_3"/>
    <property type="match status" value="1"/>
</dbReference>
<dbReference type="PANTHER" id="PTHR10293:SF72">
    <property type="entry name" value="MONOTHIOL GLUTAREDOXIN-S14, CHLOROPLASTIC"/>
    <property type="match status" value="1"/>
</dbReference>
<dbReference type="CDD" id="cd03028">
    <property type="entry name" value="GRX_PICOT_like"/>
    <property type="match status" value="1"/>
</dbReference>
<dbReference type="Proteomes" id="UP000681317">
    <property type="component" value="Chromosome"/>
</dbReference>
<organism evidence="7 8">
    <name type="scientific">Noviluteimonas caseinilytica</name>
    <dbReference type="NCBI Taxonomy" id="2675101"/>
    <lineage>
        <taxon>Bacteria</taxon>
        <taxon>Pseudomonadati</taxon>
        <taxon>Pseudomonadota</taxon>
        <taxon>Gammaproteobacteria</taxon>
        <taxon>Lysobacterales</taxon>
        <taxon>Lysobacteraceae</taxon>
        <taxon>Noviluteimonas</taxon>
    </lineage>
</organism>
<dbReference type="SUPFAM" id="SSF52833">
    <property type="entry name" value="Thioredoxin-like"/>
    <property type="match status" value="1"/>
</dbReference>
<dbReference type="InterPro" id="IPR036249">
    <property type="entry name" value="Thioredoxin-like_sf"/>
</dbReference>
<dbReference type="SUPFAM" id="SSF52821">
    <property type="entry name" value="Rhodanese/Cell cycle control phosphatase"/>
    <property type="match status" value="1"/>
</dbReference>
<dbReference type="NCBIfam" id="TIGR00365">
    <property type="entry name" value="Grx4 family monothiol glutaredoxin"/>
    <property type="match status" value="1"/>
</dbReference>
<dbReference type="InterPro" id="IPR004480">
    <property type="entry name" value="Monothiol_GRX-rel"/>
</dbReference>
<evidence type="ECO:0000313" key="7">
    <source>
        <dbReference type="EMBL" id="BCT92445.1"/>
    </source>
</evidence>
<dbReference type="InterPro" id="IPR002109">
    <property type="entry name" value="Glutaredoxin"/>
</dbReference>
<keyword evidence="1" id="KW-0001">2Fe-2S</keyword>
<gene>
    <name evidence="7" type="ORF">LYSCAS_14690</name>
</gene>
<keyword evidence="5" id="KW-0676">Redox-active center</keyword>
<dbReference type="Pfam" id="PF00581">
    <property type="entry name" value="Rhodanese"/>
    <property type="match status" value="1"/>
</dbReference>
<dbReference type="RefSeq" id="WP_213437227.1">
    <property type="nucleotide sequence ID" value="NZ_AP024545.1"/>
</dbReference>
<dbReference type="Pfam" id="PF00462">
    <property type="entry name" value="Glutaredoxin"/>
    <property type="match status" value="1"/>
</dbReference>